<sequence length="195" mass="22952">MLRYNTQLERLKLPEYGRNIQNMVEHCLTLTDRDERNACARSIIEAMIRLTPQAKNDPDHTRKLWDHLAIISDFRLDIDYPFDQVEKDTLQSTPERVAYGLQNIRYRHYGKSVERLVATASAMEPGQERDTLVRLIANHMKKLMLEVNCDGVDDMKIFKDLAELSHGEIRIHPEEMRLHEFKAVQQPTGKKRRKR</sequence>
<name>A0A2V1J3I1_9BACT</name>
<protein>
    <submittedName>
        <fullName evidence="1">DUF4290 domain-containing protein</fullName>
    </submittedName>
</protein>
<proteinExistence type="predicted"/>
<accession>A0A2V1J3I1</accession>
<dbReference type="RefSeq" id="WP_107034859.1">
    <property type="nucleotide sequence ID" value="NZ_CAOLHR010000002.1"/>
</dbReference>
<organism evidence="1 2">
    <name type="scientific">Paramuribaculum intestinale</name>
    <dbReference type="NCBI Taxonomy" id="2094151"/>
    <lineage>
        <taxon>Bacteria</taxon>
        <taxon>Pseudomonadati</taxon>
        <taxon>Bacteroidota</taxon>
        <taxon>Bacteroidia</taxon>
        <taxon>Bacteroidales</taxon>
        <taxon>Muribaculaceae</taxon>
        <taxon>Paramuribaculum</taxon>
    </lineage>
</organism>
<dbReference type="InterPro" id="IPR025632">
    <property type="entry name" value="DUF4290"/>
</dbReference>
<dbReference type="AlphaFoldDB" id="A0A2V1J3I1"/>
<reference evidence="2" key="1">
    <citation type="submission" date="2018-02" db="EMBL/GenBank/DDBJ databases">
        <authorList>
            <person name="Clavel T."/>
            <person name="Strowig T."/>
        </authorList>
    </citation>
    <scope>NUCLEOTIDE SEQUENCE [LARGE SCALE GENOMIC DNA]</scope>
    <source>
        <strain evidence="2">DSM 100764</strain>
    </source>
</reference>
<evidence type="ECO:0000313" key="1">
    <source>
        <dbReference type="EMBL" id="PWB09807.1"/>
    </source>
</evidence>
<keyword evidence="2" id="KW-1185">Reference proteome</keyword>
<dbReference type="Pfam" id="PF14123">
    <property type="entry name" value="DUF4290"/>
    <property type="match status" value="1"/>
</dbReference>
<evidence type="ECO:0000313" key="2">
    <source>
        <dbReference type="Proteomes" id="UP000244925"/>
    </source>
</evidence>
<comment type="caution">
    <text evidence="1">The sequence shown here is derived from an EMBL/GenBank/DDBJ whole genome shotgun (WGS) entry which is preliminary data.</text>
</comment>
<dbReference type="EMBL" id="PUBV01000001">
    <property type="protein sequence ID" value="PWB09807.1"/>
    <property type="molecule type" value="Genomic_DNA"/>
</dbReference>
<gene>
    <name evidence="1" type="ORF">C5O25_00950</name>
</gene>
<dbReference type="Proteomes" id="UP000244925">
    <property type="component" value="Unassembled WGS sequence"/>
</dbReference>
<dbReference type="GeneID" id="93424329"/>